<name>A0A139XPZ5_TOXGO</name>
<dbReference type="OrthoDB" id="40137at2759"/>
<dbReference type="GO" id="GO:0004029">
    <property type="term" value="F:aldehyde dehydrogenase (NAD+) activity"/>
    <property type="evidence" value="ECO:0007669"/>
    <property type="project" value="UniProtKB-EC"/>
</dbReference>
<dbReference type="InterPro" id="IPR016163">
    <property type="entry name" value="Ald_DH_C"/>
</dbReference>
<dbReference type="AlphaFoldDB" id="A0A139XPZ5"/>
<evidence type="ECO:0000259" key="2">
    <source>
        <dbReference type="Pfam" id="PF00171"/>
    </source>
</evidence>
<dbReference type="EMBL" id="AGQS02005364">
    <property type="protein sequence ID" value="KYF40856.1"/>
    <property type="molecule type" value="Genomic_DNA"/>
</dbReference>
<accession>A0A139XPZ5</accession>
<organism evidence="3 4">
    <name type="scientific">Toxoplasma gondii ARI</name>
    <dbReference type="NCBI Taxonomy" id="1074872"/>
    <lineage>
        <taxon>Eukaryota</taxon>
        <taxon>Sar</taxon>
        <taxon>Alveolata</taxon>
        <taxon>Apicomplexa</taxon>
        <taxon>Conoidasida</taxon>
        <taxon>Coccidia</taxon>
        <taxon>Eucoccidiorida</taxon>
        <taxon>Eimeriorina</taxon>
        <taxon>Sarcocystidae</taxon>
        <taxon>Toxoplasma</taxon>
    </lineage>
</organism>
<keyword evidence="3" id="KW-0560">Oxidoreductase</keyword>
<reference evidence="3 4" key="1">
    <citation type="journal article" date="2016" name="Nat. Commun.">
        <title>Local admixture of amplified and diversified secreted pathogenesis determinants shapes mosaic Toxoplasma gondii genomes.</title>
        <authorList>
            <person name="Lorenzi H."/>
            <person name="Khan A."/>
            <person name="Behnke M.S."/>
            <person name="Namasivayam S."/>
            <person name="Swapna L.S."/>
            <person name="Hadjithomas M."/>
            <person name="Karamycheva S."/>
            <person name="Pinney D."/>
            <person name="Brunk B.P."/>
            <person name="Ajioka J.W."/>
            <person name="Ajzenberg D."/>
            <person name="Boothroyd J.C."/>
            <person name="Boyle J.P."/>
            <person name="Darde M.L."/>
            <person name="Diaz-Miranda M.A."/>
            <person name="Dubey J.P."/>
            <person name="Fritz H.M."/>
            <person name="Gennari S.M."/>
            <person name="Gregory B.D."/>
            <person name="Kim K."/>
            <person name="Saeij J.P."/>
            <person name="Su C."/>
            <person name="White M.W."/>
            <person name="Zhu X.Q."/>
            <person name="Howe D.K."/>
            <person name="Rosenthal B.M."/>
            <person name="Grigg M.E."/>
            <person name="Parkinson J."/>
            <person name="Liu L."/>
            <person name="Kissinger J.C."/>
            <person name="Roos D.S."/>
            <person name="Sibley L.D."/>
        </authorList>
    </citation>
    <scope>NUCLEOTIDE SEQUENCE [LARGE SCALE GENOMIC DNA]</scope>
    <source>
        <strain evidence="3 4">ARI</strain>
    </source>
</reference>
<protein>
    <submittedName>
        <fullName evidence="3">Aldehyde dehydrogenase</fullName>
        <ecNumber evidence="3">1.2.1.3</ecNumber>
    </submittedName>
</protein>
<dbReference type="SUPFAM" id="SSF53720">
    <property type="entry name" value="ALDH-like"/>
    <property type="match status" value="1"/>
</dbReference>
<dbReference type="Proteomes" id="UP000074247">
    <property type="component" value="Unassembled WGS sequence"/>
</dbReference>
<feature type="compositionally biased region" description="Low complexity" evidence="1">
    <location>
        <begin position="61"/>
        <end position="73"/>
    </location>
</feature>
<dbReference type="VEuPathDB" id="ToxoDB:TGARI_264000"/>
<dbReference type="Gene3D" id="3.40.605.10">
    <property type="entry name" value="Aldehyde Dehydrogenase, Chain A, domain 1"/>
    <property type="match status" value="1"/>
</dbReference>
<dbReference type="InterPro" id="IPR016162">
    <property type="entry name" value="Ald_DH_N"/>
</dbReference>
<evidence type="ECO:0000256" key="1">
    <source>
        <dbReference type="SAM" id="MobiDB-lite"/>
    </source>
</evidence>
<dbReference type="Pfam" id="PF00171">
    <property type="entry name" value="Aldedh"/>
    <property type="match status" value="1"/>
</dbReference>
<dbReference type="InterPro" id="IPR016161">
    <property type="entry name" value="Ald_DH/histidinol_DH"/>
</dbReference>
<evidence type="ECO:0000313" key="4">
    <source>
        <dbReference type="Proteomes" id="UP000074247"/>
    </source>
</evidence>
<dbReference type="InterPro" id="IPR015590">
    <property type="entry name" value="Aldehyde_DH_dom"/>
</dbReference>
<feature type="domain" description="Aldehyde dehydrogenase" evidence="2">
    <location>
        <begin position="219"/>
        <end position="334"/>
    </location>
</feature>
<feature type="region of interest" description="Disordered" evidence="1">
    <location>
        <begin position="51"/>
        <end position="75"/>
    </location>
</feature>
<dbReference type="Gene3D" id="3.40.309.10">
    <property type="entry name" value="Aldehyde Dehydrogenase, Chain A, domain 2"/>
    <property type="match status" value="1"/>
</dbReference>
<comment type="caution">
    <text evidence="3">The sequence shown here is derived from an EMBL/GenBank/DDBJ whole genome shotgun (WGS) entry which is preliminary data.</text>
</comment>
<dbReference type="EC" id="1.2.1.3" evidence="3"/>
<proteinExistence type="predicted"/>
<gene>
    <name evidence="3" type="ORF">TGARI_264000</name>
</gene>
<sequence>MENLDRGVRLVAAQKDVWASLSPKEKLSIIDELMDRLQAFSSDLHEASIEKRDEPAAVLTDDSPSPAADLAADSTKKKETLEDGFACVDAKTRRMIATASGVSHWMHSSMLTGIWLSVIREYFESVVATGKPPPPFAVRPAAAGTECAQDAEPGKRPSRHFVKVGPKGLLFTTLLTFGSMELLVEESPTEQELVHERTANVVAILGAGNFDAPIDVLASLFVENSVCVYKSSPFNPRVAPVLAEIFKPLVDRNFLLFVEGDVKQGEALLHHECVTKWYMTGSIHTANRILWGTPTPPEKTEPVPKPLLNKPFTAELGSCTPWIVCPGNWSTRALQWHARNLAAGLLYNGAHICVHPQIIVTCKNWCQRETFLDLVRHYQRETLYVGCYYPDYADRIQNARKKLIEMGRKPADFEIAVPVPLSGRYAHEEMKCVIFATEMPEDNFIAVEEMFAPVCGEVALDTPATVAEFLPRAVKYVNEKVRGTLSVSVSVKPNGPKDEQAVEDAIVDLRYGSVHINTLTMLAIAFPSLMWGGYPGATIFDLQSGIGAYGNCYGFKRPIKSVLRAPFLNFTQLLIVPSTKGNVHKMAKLWKRIVDAVLSRRSTQGWFSFSGQITKIVSAFVANL</sequence>
<evidence type="ECO:0000313" key="3">
    <source>
        <dbReference type="EMBL" id="KYF40856.1"/>
    </source>
</evidence>